<evidence type="ECO:0000256" key="1">
    <source>
        <dbReference type="ARBA" id="ARBA00004651"/>
    </source>
</evidence>
<keyword evidence="3 6" id="KW-0812">Transmembrane</keyword>
<dbReference type="PANTHER" id="PTHR37693:SF1">
    <property type="entry name" value="INTEGRAL MEMBRANE PROTEIN"/>
    <property type="match status" value="1"/>
</dbReference>
<evidence type="ECO:0008006" key="9">
    <source>
        <dbReference type="Google" id="ProtNLM"/>
    </source>
</evidence>
<proteinExistence type="predicted"/>
<dbReference type="EMBL" id="PRLM01000006">
    <property type="protein sequence ID" value="RYC74459.1"/>
    <property type="molecule type" value="Genomic_DNA"/>
</dbReference>
<feature type="transmembrane region" description="Helical" evidence="6">
    <location>
        <begin position="285"/>
        <end position="302"/>
    </location>
</feature>
<evidence type="ECO:0000256" key="5">
    <source>
        <dbReference type="ARBA" id="ARBA00023136"/>
    </source>
</evidence>
<evidence type="ECO:0000256" key="4">
    <source>
        <dbReference type="ARBA" id="ARBA00022989"/>
    </source>
</evidence>
<sequence length="364" mass="40913">MSNKKAETKNDGFSVKKFFKKPLMIFLFILLNVAVIAITASSEFGNSKNAAELSEVVINWWLLLPATLCFVIAITLEISKYVMMMRELTPDKENFDVRKVRKVARRTVLLGRYYDNITPAAVGGQPFQIYYMRKNSGLPSGASTAIPLFGMISGQIGFIIIAVFCFLLGSLSIENAALIATACFGLLFYAFWPVTIMIATFLPKGMAELINLVVKFLAKIHIVKHKEEVIKKTEQEVAEYARSIKLILKTRGLFLKIILISVTFHFLVSMIPFFVLTAFGGDVDFLPCFVTTVAITSAVYFVPTPGNAGAAEGTFYVVFSALSEGYVFWAMLVWRFFSYYIYIIMGAITYFLMHLDKKHGHREQ</sequence>
<protein>
    <recommendedName>
        <fullName evidence="9">TIGR00374 family protein</fullName>
    </recommendedName>
</protein>
<accession>A0ABY0FL22</accession>
<dbReference type="InterPro" id="IPR022791">
    <property type="entry name" value="L-PG_synthase/AglD"/>
</dbReference>
<evidence type="ECO:0000256" key="3">
    <source>
        <dbReference type="ARBA" id="ARBA00022692"/>
    </source>
</evidence>
<dbReference type="Proteomes" id="UP001191019">
    <property type="component" value="Unassembled WGS sequence"/>
</dbReference>
<comment type="caution">
    <text evidence="7">The sequence shown here is derived from an EMBL/GenBank/DDBJ whole genome shotgun (WGS) entry which is preliminary data.</text>
</comment>
<gene>
    <name evidence="7" type="ORF">G3RUM_00614</name>
</gene>
<feature type="transmembrane region" description="Helical" evidence="6">
    <location>
        <begin position="253"/>
        <end position="279"/>
    </location>
</feature>
<keyword evidence="5 6" id="KW-0472">Membrane</keyword>
<comment type="subcellular location">
    <subcellularLocation>
        <location evidence="1">Cell membrane</location>
        <topology evidence="1">Multi-pass membrane protein</topology>
    </subcellularLocation>
</comment>
<feature type="transmembrane region" description="Helical" evidence="6">
    <location>
        <begin position="21"/>
        <end position="40"/>
    </location>
</feature>
<evidence type="ECO:0000256" key="6">
    <source>
        <dbReference type="SAM" id="Phobius"/>
    </source>
</evidence>
<name>A0ABY0FL22_9BACT</name>
<evidence type="ECO:0000313" key="7">
    <source>
        <dbReference type="EMBL" id="RYC74459.1"/>
    </source>
</evidence>
<dbReference type="Pfam" id="PF03706">
    <property type="entry name" value="LPG_synthase_TM"/>
    <property type="match status" value="1"/>
</dbReference>
<dbReference type="PANTHER" id="PTHR37693">
    <property type="entry name" value="PHOSPHATIDYLGLYCEROL LYSYLTRANSFERASE"/>
    <property type="match status" value="1"/>
</dbReference>
<evidence type="ECO:0000313" key="8">
    <source>
        <dbReference type="Proteomes" id="UP001191019"/>
    </source>
</evidence>
<dbReference type="NCBIfam" id="TIGR00374">
    <property type="entry name" value="flippase-like domain"/>
    <property type="match status" value="1"/>
</dbReference>
<organism evidence="7 8">
    <name type="scientific">Candidatus Nanosyncoccus alces</name>
    <dbReference type="NCBI Taxonomy" id="2171997"/>
    <lineage>
        <taxon>Bacteria</taxon>
        <taxon>Candidatus Saccharimonadota</taxon>
        <taxon>Candidatus Nanosyncoccalia</taxon>
        <taxon>Candidatus Nanosyncoccales</taxon>
        <taxon>Candidatus Nanosyncoccaceae</taxon>
        <taxon>Candidatus Nanosyncoccus</taxon>
    </lineage>
</organism>
<feature type="transmembrane region" description="Helical" evidence="6">
    <location>
        <begin position="177"/>
        <end position="202"/>
    </location>
</feature>
<evidence type="ECO:0000256" key="2">
    <source>
        <dbReference type="ARBA" id="ARBA00022475"/>
    </source>
</evidence>
<feature type="transmembrane region" description="Helical" evidence="6">
    <location>
        <begin position="148"/>
        <end position="171"/>
    </location>
</feature>
<keyword evidence="4 6" id="KW-1133">Transmembrane helix</keyword>
<reference evidence="7 8" key="2">
    <citation type="journal article" date="2020" name="Cell Rep.">
        <title>Acquisition and Adaptation of Ultra-small Parasitic Reduced Genome Bacteria to Mammalian Hosts.</title>
        <authorList>
            <person name="McLean J.S."/>
            <person name="Bor B."/>
            <person name="Kerns K.A."/>
            <person name="Liu Q."/>
            <person name="To T.T."/>
            <person name="Solden L."/>
            <person name="Hendrickson E.L."/>
            <person name="Wrighton K."/>
            <person name="Shi W."/>
            <person name="He X."/>
        </authorList>
    </citation>
    <scope>NUCLEOTIDE SEQUENCE [LARGE SCALE GENOMIC DNA]</scope>
    <source>
        <strain evidence="7 8">TM7_G3_2_Rum_HOT_351B</strain>
    </source>
</reference>
<reference evidence="7 8" key="1">
    <citation type="journal article" date="2018" name="bioRxiv">
        <title>Evidence of independent acquisition and adaption of ultra-small bacteria to human hosts across the highly diverse yet reduced genomes of the phylum Saccharibacteria.</title>
        <authorList>
            <person name="McLean J.S."/>
            <person name="Bor B."/>
            <person name="To T.T."/>
            <person name="Liu Q."/>
            <person name="Kearns K.A."/>
            <person name="Solden L.M."/>
            <person name="Wrighton K.C."/>
            <person name="He X."/>
            <person name="Shi W."/>
        </authorList>
    </citation>
    <scope>NUCLEOTIDE SEQUENCE [LARGE SCALE GENOMIC DNA]</scope>
    <source>
        <strain evidence="7 8">TM7_G3_2_Rum_HOT_351B</strain>
    </source>
</reference>
<feature type="transmembrane region" description="Helical" evidence="6">
    <location>
        <begin position="337"/>
        <end position="355"/>
    </location>
</feature>
<keyword evidence="8" id="KW-1185">Reference proteome</keyword>
<feature type="transmembrane region" description="Helical" evidence="6">
    <location>
        <begin position="60"/>
        <end position="78"/>
    </location>
</feature>
<dbReference type="RefSeq" id="WP_129735258.1">
    <property type="nucleotide sequence ID" value="NZ_PRLM01000006.1"/>
</dbReference>
<keyword evidence="2" id="KW-1003">Cell membrane</keyword>